<dbReference type="EMBL" id="GBEZ01026607">
    <property type="protein sequence ID" value="JAC60616.1"/>
    <property type="molecule type" value="Transcribed_RNA"/>
</dbReference>
<dbReference type="GO" id="GO:0005509">
    <property type="term" value="F:calcium ion binding"/>
    <property type="evidence" value="ECO:0007669"/>
    <property type="project" value="InterPro"/>
</dbReference>
<evidence type="ECO:0000313" key="5">
    <source>
        <dbReference type="EMBL" id="JAC60616.1"/>
    </source>
</evidence>
<evidence type="ECO:0000256" key="1">
    <source>
        <dbReference type="ARBA" id="ARBA00022737"/>
    </source>
</evidence>
<dbReference type="PROSITE" id="PS50222">
    <property type="entry name" value="EF_HAND_2"/>
    <property type="match status" value="2"/>
</dbReference>
<name>A0A061QQL2_9CHLO</name>
<dbReference type="InterPro" id="IPR050230">
    <property type="entry name" value="CALM/Myosin/TropC-like"/>
</dbReference>
<dbReference type="SUPFAM" id="SSF47473">
    <property type="entry name" value="EF-hand"/>
    <property type="match status" value="1"/>
</dbReference>
<reference evidence="5" key="1">
    <citation type="submission" date="2014-05" db="EMBL/GenBank/DDBJ databases">
        <title>The transcriptome of the halophilic microalga Tetraselmis sp. GSL018 isolated from the Great Salt Lake, Utah.</title>
        <authorList>
            <person name="Jinkerson R.E."/>
            <person name="D'Adamo S."/>
            <person name="Posewitz M.C."/>
        </authorList>
    </citation>
    <scope>NUCLEOTIDE SEQUENCE</scope>
    <source>
        <strain evidence="5">GSL018</strain>
    </source>
</reference>
<feature type="region of interest" description="Disordered" evidence="3">
    <location>
        <begin position="99"/>
        <end position="119"/>
    </location>
</feature>
<keyword evidence="2" id="KW-0106">Calcium</keyword>
<dbReference type="AlphaFoldDB" id="A0A061QQL2"/>
<feature type="domain" description="EF-hand" evidence="4">
    <location>
        <begin position="13"/>
        <end position="48"/>
    </location>
</feature>
<sequence>MPLKVGGLELSDSEVAEFQEVFDLVDKDKGGSIDADEVLELMQMLGMKPSRDSVEKMISEIDKDGNGQVDFQEFLQVMAGPQQLPHTKDELLRAFRTFSSEKNPPGTISPKELEAALVG</sequence>
<dbReference type="PROSITE" id="PS00018">
    <property type="entry name" value="EF_HAND_1"/>
    <property type="match status" value="2"/>
</dbReference>
<dbReference type="FunFam" id="1.10.238.10:FF:000178">
    <property type="entry name" value="Calmodulin-2 A"/>
    <property type="match status" value="1"/>
</dbReference>
<dbReference type="PANTHER" id="PTHR23048:SF0">
    <property type="entry name" value="CALMODULIN LIKE 3"/>
    <property type="match status" value="1"/>
</dbReference>
<organism evidence="5">
    <name type="scientific">Tetraselmis sp. GSL018</name>
    <dbReference type="NCBI Taxonomy" id="582737"/>
    <lineage>
        <taxon>Eukaryota</taxon>
        <taxon>Viridiplantae</taxon>
        <taxon>Chlorophyta</taxon>
        <taxon>core chlorophytes</taxon>
        <taxon>Chlorodendrophyceae</taxon>
        <taxon>Chlorodendrales</taxon>
        <taxon>Chlorodendraceae</taxon>
        <taxon>Tetraselmis</taxon>
    </lineage>
</organism>
<dbReference type="Pfam" id="PF13499">
    <property type="entry name" value="EF-hand_7"/>
    <property type="match status" value="1"/>
</dbReference>
<accession>A0A061QQL2</accession>
<dbReference type="InterPro" id="IPR011992">
    <property type="entry name" value="EF-hand-dom_pair"/>
</dbReference>
<dbReference type="SMART" id="SM00054">
    <property type="entry name" value="EFh"/>
    <property type="match status" value="2"/>
</dbReference>
<dbReference type="PANTHER" id="PTHR23048">
    <property type="entry name" value="MYOSIN LIGHT CHAIN 1, 3"/>
    <property type="match status" value="1"/>
</dbReference>
<gene>
    <name evidence="5" type="ORF">TSPGSL018_28503</name>
</gene>
<evidence type="ECO:0000259" key="4">
    <source>
        <dbReference type="PROSITE" id="PS50222"/>
    </source>
</evidence>
<protein>
    <submittedName>
        <fullName evidence="5">Calmodulin-like protein</fullName>
    </submittedName>
</protein>
<proteinExistence type="predicted"/>
<dbReference type="GO" id="GO:0016460">
    <property type="term" value="C:myosin II complex"/>
    <property type="evidence" value="ECO:0007669"/>
    <property type="project" value="TreeGrafter"/>
</dbReference>
<dbReference type="CDD" id="cd00051">
    <property type="entry name" value="EFh"/>
    <property type="match status" value="1"/>
</dbReference>
<dbReference type="InterPro" id="IPR002048">
    <property type="entry name" value="EF_hand_dom"/>
</dbReference>
<evidence type="ECO:0000256" key="3">
    <source>
        <dbReference type="SAM" id="MobiDB-lite"/>
    </source>
</evidence>
<feature type="domain" description="EF-hand" evidence="4">
    <location>
        <begin position="49"/>
        <end position="84"/>
    </location>
</feature>
<dbReference type="InterPro" id="IPR018247">
    <property type="entry name" value="EF_Hand_1_Ca_BS"/>
</dbReference>
<keyword evidence="1" id="KW-0677">Repeat</keyword>
<dbReference type="Gene3D" id="1.10.238.10">
    <property type="entry name" value="EF-hand"/>
    <property type="match status" value="1"/>
</dbReference>
<evidence type="ECO:0000256" key="2">
    <source>
        <dbReference type="ARBA" id="ARBA00022837"/>
    </source>
</evidence>